<protein>
    <submittedName>
        <fullName evidence="1">Uncharacterized protein</fullName>
    </submittedName>
</protein>
<sequence>MNKLYITPKLQKQQTYNIPFAIIAHNIPTLAEKELRELLKDPRWKILLVKTQEFIS</sequence>
<evidence type="ECO:0000313" key="1">
    <source>
        <dbReference type="EMBL" id="QFG73902.1"/>
    </source>
</evidence>
<dbReference type="EMBL" id="MN448274">
    <property type="protein sequence ID" value="QFG73902.1"/>
    <property type="molecule type" value="Genomic_DNA"/>
</dbReference>
<organism evidence="1">
    <name type="scientific">Megaviridae environmental sample</name>
    <dbReference type="NCBI Taxonomy" id="1737588"/>
    <lineage>
        <taxon>Viruses</taxon>
        <taxon>Varidnaviria</taxon>
        <taxon>Bamfordvirae</taxon>
        <taxon>Nucleocytoviricota</taxon>
        <taxon>Megaviricetes</taxon>
        <taxon>Imitervirales</taxon>
        <taxon>Mimiviridae</taxon>
        <taxon>environmental samples</taxon>
    </lineage>
</organism>
<reference evidence="1" key="1">
    <citation type="journal article" date="2019" name="Philos. Trans. R. Soc. Lond., B, Biol. Sci.">
        <title>Targeted metagenomic recovery of four divergent viruses reveals shared and distinctive characteristics of giant viruses of marine eukaryotes.</title>
        <authorList>
            <person name="Needham D.M."/>
            <person name="Poirier C."/>
            <person name="Hehenberger E."/>
            <person name="Jimenez V."/>
            <person name="Swalwell J.E."/>
            <person name="Santoro A.E."/>
            <person name="Worden A.Z."/>
        </authorList>
    </citation>
    <scope>NUCLEOTIDE SEQUENCE</scope>
    <source>
        <strain evidence="1">OPacV-662</strain>
    </source>
</reference>
<accession>A0A5J6VIK0</accession>
<name>A0A5J6VIK0_9VIRU</name>
<proteinExistence type="predicted"/>